<evidence type="ECO:0000313" key="2">
    <source>
        <dbReference type="Ensembl" id="ENSORLP00000032643.1"/>
    </source>
</evidence>
<evidence type="ECO:0000259" key="1">
    <source>
        <dbReference type="Pfam" id="PF07686"/>
    </source>
</evidence>
<dbReference type="GO" id="GO:0060097">
    <property type="term" value="P:cytoskeletal rearrangement involved in phagocytosis, engulfment"/>
    <property type="evidence" value="ECO:0000318"/>
    <property type="project" value="GO_Central"/>
</dbReference>
<feature type="domain" description="Immunoglobulin V-set" evidence="1">
    <location>
        <begin position="72"/>
        <end position="113"/>
    </location>
</feature>
<dbReference type="InterPro" id="IPR013106">
    <property type="entry name" value="Ig_V-set"/>
</dbReference>
<keyword evidence="3" id="KW-1185">Reference proteome</keyword>
<dbReference type="InterPro" id="IPR013783">
    <property type="entry name" value="Ig-like_fold"/>
</dbReference>
<organism evidence="2 3">
    <name type="scientific">Oryzias latipes</name>
    <name type="common">Japanese rice fish</name>
    <name type="synonym">Japanese killifish</name>
    <dbReference type="NCBI Taxonomy" id="8090"/>
    <lineage>
        <taxon>Eukaryota</taxon>
        <taxon>Metazoa</taxon>
        <taxon>Chordata</taxon>
        <taxon>Craniata</taxon>
        <taxon>Vertebrata</taxon>
        <taxon>Euteleostomi</taxon>
        <taxon>Actinopterygii</taxon>
        <taxon>Neopterygii</taxon>
        <taxon>Teleostei</taxon>
        <taxon>Neoteleostei</taxon>
        <taxon>Acanthomorphata</taxon>
        <taxon>Ovalentaria</taxon>
        <taxon>Atherinomorphae</taxon>
        <taxon>Beloniformes</taxon>
        <taxon>Adrianichthyidae</taxon>
        <taxon>Oryziinae</taxon>
        <taxon>Oryzias</taxon>
    </lineage>
</organism>
<dbReference type="Pfam" id="PF07686">
    <property type="entry name" value="V-set"/>
    <property type="match status" value="1"/>
</dbReference>
<name>A0A3B3HLQ8_ORYLA</name>
<dbReference type="Proteomes" id="UP000001038">
    <property type="component" value="Chromosome 14"/>
</dbReference>
<sequence length="141" mass="15291">MSSLDCRLRHTYTYLLESVLDLTTCCEGTELFSHSICFPCSSELFGVAELPSRVPISGCSDKLLATDGHKVKAETQTSSRYQLLGRLDEGDVSLTIVNVTEEDAGMYGCRVKISGLSTHPFCGQQGCQCLVICAESKTLSP</sequence>
<dbReference type="SUPFAM" id="SSF48726">
    <property type="entry name" value="Immunoglobulin"/>
    <property type="match status" value="1"/>
</dbReference>
<reference evidence="2" key="3">
    <citation type="submission" date="2025-09" db="UniProtKB">
        <authorList>
            <consortium name="Ensembl"/>
        </authorList>
    </citation>
    <scope>IDENTIFICATION</scope>
    <source>
        <strain evidence="2">Hd-rR</strain>
    </source>
</reference>
<proteinExistence type="predicted"/>
<dbReference type="InterPro" id="IPR036179">
    <property type="entry name" value="Ig-like_dom_sf"/>
</dbReference>
<dbReference type="GO" id="GO:0001786">
    <property type="term" value="F:phosphatidylserine binding"/>
    <property type="evidence" value="ECO:0000318"/>
    <property type="project" value="GO_Central"/>
</dbReference>
<reference evidence="2 3" key="1">
    <citation type="journal article" date="2007" name="Nature">
        <title>The medaka draft genome and insights into vertebrate genome evolution.</title>
        <authorList>
            <person name="Kasahara M."/>
            <person name="Naruse K."/>
            <person name="Sasaki S."/>
            <person name="Nakatani Y."/>
            <person name="Qu W."/>
            <person name="Ahsan B."/>
            <person name="Yamada T."/>
            <person name="Nagayasu Y."/>
            <person name="Doi K."/>
            <person name="Kasai Y."/>
            <person name="Jindo T."/>
            <person name="Kobayashi D."/>
            <person name="Shimada A."/>
            <person name="Toyoda A."/>
            <person name="Kuroki Y."/>
            <person name="Fujiyama A."/>
            <person name="Sasaki T."/>
            <person name="Shimizu A."/>
            <person name="Asakawa S."/>
            <person name="Shimizu N."/>
            <person name="Hashimoto S."/>
            <person name="Yang J."/>
            <person name="Lee Y."/>
            <person name="Matsushima K."/>
            <person name="Sugano S."/>
            <person name="Sakaizumi M."/>
            <person name="Narita T."/>
            <person name="Ohishi K."/>
            <person name="Haga S."/>
            <person name="Ohta F."/>
            <person name="Nomoto H."/>
            <person name="Nogata K."/>
            <person name="Morishita T."/>
            <person name="Endo T."/>
            <person name="Shin-I T."/>
            <person name="Takeda H."/>
            <person name="Morishita S."/>
            <person name="Kohara Y."/>
        </authorList>
    </citation>
    <scope>NUCLEOTIDE SEQUENCE [LARGE SCALE GENOMIC DNA]</scope>
    <source>
        <strain evidence="2 3">Hd-rR</strain>
    </source>
</reference>
<reference evidence="2" key="2">
    <citation type="submission" date="2025-08" db="UniProtKB">
        <authorList>
            <consortium name="Ensembl"/>
        </authorList>
    </citation>
    <scope>IDENTIFICATION</scope>
    <source>
        <strain evidence="2">Hd-rR</strain>
    </source>
</reference>
<dbReference type="Gene3D" id="2.60.40.10">
    <property type="entry name" value="Immunoglobulins"/>
    <property type="match status" value="1"/>
</dbReference>
<dbReference type="PANTHER" id="PTHR46608:SF3">
    <property type="entry name" value="T-CELL IMMUNOGLOBULIN AND MUCIN DOMAIN-CONTAINING PROTEIN 4"/>
    <property type="match status" value="1"/>
</dbReference>
<evidence type="ECO:0000313" key="3">
    <source>
        <dbReference type="Proteomes" id="UP000001038"/>
    </source>
</evidence>
<dbReference type="Bgee" id="ENSORLG00000025114">
    <property type="expression patterns" value="Expressed in liver and 5 other cell types or tissues"/>
</dbReference>
<dbReference type="PANTHER" id="PTHR46608">
    <property type="entry name" value="T-CELL IMMUNOGLOBULIN AND MUCIN DOMAIN-CONTAINING PROTEIN 4"/>
    <property type="match status" value="1"/>
</dbReference>
<dbReference type="AlphaFoldDB" id="A0A3B3HLQ8"/>
<protein>
    <recommendedName>
        <fullName evidence="1">Immunoglobulin V-set domain-containing protein</fullName>
    </recommendedName>
</protein>
<dbReference type="GO" id="GO:0043277">
    <property type="term" value="P:apoptotic cell clearance"/>
    <property type="evidence" value="ECO:0000318"/>
    <property type="project" value="GO_Central"/>
</dbReference>
<dbReference type="InParanoid" id="A0A3B3HLQ8"/>
<accession>A0A3B3HLQ8</accession>
<dbReference type="Ensembl" id="ENSORLT00000028833.1">
    <property type="protein sequence ID" value="ENSORLP00000032643.1"/>
    <property type="gene ID" value="ENSORLG00000025114.1"/>
</dbReference>